<accession>A0AAV7PTU3</accession>
<dbReference type="Proteomes" id="UP001066276">
    <property type="component" value="Chromosome 7"/>
</dbReference>
<sequence>MGLSEEEEREGEDSQAHRSREQTREEDPKTTCGEYGGDPKDSSFVAEERDSVEASHIPRGTWLLQVRDLVCGVLTKLIGKVGREQGGGLGTTEHHT</sequence>
<organism evidence="2 3">
    <name type="scientific">Pleurodeles waltl</name>
    <name type="common">Iberian ribbed newt</name>
    <dbReference type="NCBI Taxonomy" id="8319"/>
    <lineage>
        <taxon>Eukaryota</taxon>
        <taxon>Metazoa</taxon>
        <taxon>Chordata</taxon>
        <taxon>Craniata</taxon>
        <taxon>Vertebrata</taxon>
        <taxon>Euteleostomi</taxon>
        <taxon>Amphibia</taxon>
        <taxon>Batrachia</taxon>
        <taxon>Caudata</taxon>
        <taxon>Salamandroidea</taxon>
        <taxon>Salamandridae</taxon>
        <taxon>Pleurodelinae</taxon>
        <taxon>Pleurodeles</taxon>
    </lineage>
</organism>
<feature type="compositionally biased region" description="Acidic residues" evidence="1">
    <location>
        <begin position="1"/>
        <end position="11"/>
    </location>
</feature>
<dbReference type="EMBL" id="JANPWB010000011">
    <property type="protein sequence ID" value="KAJ1129888.1"/>
    <property type="molecule type" value="Genomic_DNA"/>
</dbReference>
<comment type="caution">
    <text evidence="2">The sequence shown here is derived from an EMBL/GenBank/DDBJ whole genome shotgun (WGS) entry which is preliminary data.</text>
</comment>
<reference evidence="2" key="1">
    <citation type="journal article" date="2022" name="bioRxiv">
        <title>Sequencing and chromosome-scale assembly of the giantPleurodeles waltlgenome.</title>
        <authorList>
            <person name="Brown T."/>
            <person name="Elewa A."/>
            <person name="Iarovenko S."/>
            <person name="Subramanian E."/>
            <person name="Araus A.J."/>
            <person name="Petzold A."/>
            <person name="Susuki M."/>
            <person name="Suzuki K.-i.T."/>
            <person name="Hayashi T."/>
            <person name="Toyoda A."/>
            <person name="Oliveira C."/>
            <person name="Osipova E."/>
            <person name="Leigh N.D."/>
            <person name="Simon A."/>
            <person name="Yun M.H."/>
        </authorList>
    </citation>
    <scope>NUCLEOTIDE SEQUENCE</scope>
    <source>
        <strain evidence="2">20211129_DDA</strain>
        <tissue evidence="2">Liver</tissue>
    </source>
</reference>
<proteinExistence type="predicted"/>
<feature type="compositionally biased region" description="Basic and acidic residues" evidence="1">
    <location>
        <begin position="12"/>
        <end position="29"/>
    </location>
</feature>
<gene>
    <name evidence="2" type="ORF">NDU88_008249</name>
</gene>
<evidence type="ECO:0000256" key="1">
    <source>
        <dbReference type="SAM" id="MobiDB-lite"/>
    </source>
</evidence>
<dbReference type="AlphaFoldDB" id="A0AAV7PTU3"/>
<feature type="region of interest" description="Disordered" evidence="1">
    <location>
        <begin position="1"/>
        <end position="54"/>
    </location>
</feature>
<evidence type="ECO:0000313" key="3">
    <source>
        <dbReference type="Proteomes" id="UP001066276"/>
    </source>
</evidence>
<keyword evidence="3" id="KW-1185">Reference proteome</keyword>
<name>A0AAV7PTU3_PLEWA</name>
<evidence type="ECO:0000313" key="2">
    <source>
        <dbReference type="EMBL" id="KAJ1129888.1"/>
    </source>
</evidence>
<feature type="compositionally biased region" description="Basic and acidic residues" evidence="1">
    <location>
        <begin position="37"/>
        <end position="53"/>
    </location>
</feature>
<protein>
    <submittedName>
        <fullName evidence="2">Uncharacterized protein</fullName>
    </submittedName>
</protein>